<accession>A0A8J3NVF1</accession>
<feature type="transmembrane region" description="Helical" evidence="14">
    <location>
        <begin position="221"/>
        <end position="241"/>
    </location>
</feature>
<keyword evidence="6" id="KW-0479">Metal-binding</keyword>
<evidence type="ECO:0000313" key="16">
    <source>
        <dbReference type="EMBL" id="GIF94000.1"/>
    </source>
</evidence>
<keyword evidence="9" id="KW-0560">Oxidoreductase</keyword>
<dbReference type="PROSITE" id="PS51384">
    <property type="entry name" value="FAD_FR"/>
    <property type="match status" value="1"/>
</dbReference>
<dbReference type="Gene3D" id="3.40.50.80">
    <property type="entry name" value="Nucleotide-binding domain of ferredoxin-NADP reductase (FNR) module"/>
    <property type="match status" value="1"/>
</dbReference>
<comment type="subcellular location">
    <subcellularLocation>
        <location evidence="2">Membrane</location>
        <topology evidence="2">Multi-pass membrane protein</topology>
    </subcellularLocation>
</comment>
<dbReference type="GO" id="GO:0051537">
    <property type="term" value="F:2 iron, 2 sulfur cluster binding"/>
    <property type="evidence" value="ECO:0007669"/>
    <property type="project" value="UniProtKB-KW"/>
</dbReference>
<evidence type="ECO:0000256" key="1">
    <source>
        <dbReference type="ARBA" id="ARBA00001974"/>
    </source>
</evidence>
<dbReference type="GO" id="GO:0046872">
    <property type="term" value="F:metal ion binding"/>
    <property type="evidence" value="ECO:0007669"/>
    <property type="project" value="UniProtKB-KW"/>
</dbReference>
<keyword evidence="11" id="KW-0411">Iron-sulfur</keyword>
<keyword evidence="4 14" id="KW-0812">Transmembrane</keyword>
<dbReference type="InterPro" id="IPR001433">
    <property type="entry name" value="OxRdtase_FAD/NAD-bd"/>
</dbReference>
<evidence type="ECO:0000256" key="9">
    <source>
        <dbReference type="ARBA" id="ARBA00023002"/>
    </source>
</evidence>
<evidence type="ECO:0000256" key="2">
    <source>
        <dbReference type="ARBA" id="ARBA00004141"/>
    </source>
</evidence>
<evidence type="ECO:0000256" key="8">
    <source>
        <dbReference type="ARBA" id="ARBA00022989"/>
    </source>
</evidence>
<comment type="cofactor">
    <cofactor evidence="1">
        <name>FAD</name>
        <dbReference type="ChEBI" id="CHEBI:57692"/>
    </cofactor>
</comment>
<keyword evidence="8 14" id="KW-1133">Transmembrane helix</keyword>
<keyword evidence="10" id="KW-0408">Iron</keyword>
<dbReference type="Gene3D" id="2.40.30.10">
    <property type="entry name" value="Translation factors"/>
    <property type="match status" value="1"/>
</dbReference>
<evidence type="ECO:0000313" key="17">
    <source>
        <dbReference type="Proteomes" id="UP000619293"/>
    </source>
</evidence>
<dbReference type="CDD" id="cd06198">
    <property type="entry name" value="FNR_like_3"/>
    <property type="match status" value="1"/>
</dbReference>
<dbReference type="Pfam" id="PF00175">
    <property type="entry name" value="NAD_binding_1"/>
    <property type="match status" value="1"/>
</dbReference>
<feature type="transmembrane region" description="Helical" evidence="14">
    <location>
        <begin position="104"/>
        <end position="129"/>
    </location>
</feature>
<evidence type="ECO:0000256" key="7">
    <source>
        <dbReference type="ARBA" id="ARBA00022827"/>
    </source>
</evidence>
<keyword evidence="3" id="KW-0285">Flavoprotein</keyword>
<evidence type="ECO:0000256" key="10">
    <source>
        <dbReference type="ARBA" id="ARBA00023004"/>
    </source>
</evidence>
<dbReference type="AlphaFoldDB" id="A0A8J3NVF1"/>
<evidence type="ECO:0000256" key="3">
    <source>
        <dbReference type="ARBA" id="ARBA00022630"/>
    </source>
</evidence>
<gene>
    <name evidence="16" type="ORF">Cch02nite_74440</name>
</gene>
<dbReference type="InterPro" id="IPR017927">
    <property type="entry name" value="FAD-bd_FR_type"/>
</dbReference>
<reference evidence="16 17" key="1">
    <citation type="submission" date="2021-01" db="EMBL/GenBank/DDBJ databases">
        <title>Whole genome shotgun sequence of Catellatospora chokoriensis NBRC 107358.</title>
        <authorList>
            <person name="Komaki H."/>
            <person name="Tamura T."/>
        </authorList>
    </citation>
    <scope>NUCLEOTIDE SEQUENCE [LARGE SCALE GENOMIC DNA]</scope>
    <source>
        <strain evidence="16 17">NBRC 107358</strain>
    </source>
</reference>
<organism evidence="16 17">
    <name type="scientific">Catellatospora chokoriensis</name>
    <dbReference type="NCBI Taxonomy" id="310353"/>
    <lineage>
        <taxon>Bacteria</taxon>
        <taxon>Bacillati</taxon>
        <taxon>Actinomycetota</taxon>
        <taxon>Actinomycetes</taxon>
        <taxon>Micromonosporales</taxon>
        <taxon>Micromonosporaceae</taxon>
        <taxon>Catellatospora</taxon>
    </lineage>
</organism>
<dbReference type="InterPro" id="IPR013112">
    <property type="entry name" value="FAD-bd_8"/>
</dbReference>
<evidence type="ECO:0000256" key="6">
    <source>
        <dbReference type="ARBA" id="ARBA00022723"/>
    </source>
</evidence>
<dbReference type="GO" id="GO:0016020">
    <property type="term" value="C:membrane"/>
    <property type="evidence" value="ECO:0007669"/>
    <property type="project" value="UniProtKB-SubCell"/>
</dbReference>
<dbReference type="SUPFAM" id="SSF52343">
    <property type="entry name" value="Ferredoxin reductase-like, C-terminal NADP-linked domain"/>
    <property type="match status" value="1"/>
</dbReference>
<comment type="caution">
    <text evidence="16">The sequence shown here is derived from an EMBL/GenBank/DDBJ whole genome shotgun (WGS) entry which is preliminary data.</text>
</comment>
<evidence type="ECO:0000256" key="12">
    <source>
        <dbReference type="ARBA" id="ARBA00023136"/>
    </source>
</evidence>
<dbReference type="GO" id="GO:0016491">
    <property type="term" value="F:oxidoreductase activity"/>
    <property type="evidence" value="ECO:0007669"/>
    <property type="project" value="UniProtKB-KW"/>
</dbReference>
<dbReference type="EMBL" id="BONG01000078">
    <property type="protein sequence ID" value="GIF94000.1"/>
    <property type="molecule type" value="Genomic_DNA"/>
</dbReference>
<name>A0A8J3NVF1_9ACTN</name>
<evidence type="ECO:0000256" key="11">
    <source>
        <dbReference type="ARBA" id="ARBA00023014"/>
    </source>
</evidence>
<feature type="transmembrane region" description="Helical" evidence="14">
    <location>
        <begin position="253"/>
        <end position="274"/>
    </location>
</feature>
<dbReference type="GO" id="GO:0050660">
    <property type="term" value="F:flavin adenine dinucleotide binding"/>
    <property type="evidence" value="ECO:0007669"/>
    <property type="project" value="TreeGrafter"/>
</dbReference>
<evidence type="ECO:0000256" key="5">
    <source>
        <dbReference type="ARBA" id="ARBA00022714"/>
    </source>
</evidence>
<keyword evidence="17" id="KW-1185">Reference proteome</keyword>
<protein>
    <submittedName>
        <fullName evidence="16">Ferric reductase</fullName>
    </submittedName>
</protein>
<sequence>MVSVPQQRPHAPPRRGDPAFTGNLPAYRPDRDHHTGSFAAVQTGAMPRIQRSRVVEASERPRRMAGRGRAGRPMLVLLFWAGLTFSLLPWWWDTAAGSVTDAAAAYTAGGQITGMIAGYLLLIQILLMSRVGWLERSVGAAEVLGWHRDLGALLLVVVLAHASLITVGYAALDGATLLHESRVILGSYEDMISAYLATGILTAVGVMAIRRIKNAMPYELWYYLHTTSYLVLLLGYGHQFAGGANLLPGTFGRYYWTALNIFVVLCLVWGRVILPLRLNLRHRLRVLEVVHEGPDIFSIYVHGRRLSELQAQAGQFFRWRFMTGGCWWQAHPFSLSAAPNDRWLRVTVKAVGDHTEQLRWLDPGVRVFIEGPSGAFTASRRTRNRALLIAAGSGIAPIRALLEDLPRGAVVLYRASTVEDLIFRRELDWLAEARAAEVWYILGGRDDPAPRRAMSPRGMRELVPDVAGRDVYLCGPEGMVSAAVATLRKLRVPRRQIHLDPFEF</sequence>
<dbReference type="InterPro" id="IPR013130">
    <property type="entry name" value="Fe3_Rdtase_TM_dom"/>
</dbReference>
<dbReference type="PANTHER" id="PTHR47354">
    <property type="entry name" value="NADH OXIDOREDUCTASE HCR"/>
    <property type="match status" value="1"/>
</dbReference>
<feature type="domain" description="FAD-binding FR-type" evidence="15">
    <location>
        <begin position="279"/>
        <end position="379"/>
    </location>
</feature>
<dbReference type="Proteomes" id="UP000619293">
    <property type="component" value="Unassembled WGS sequence"/>
</dbReference>
<evidence type="ECO:0000256" key="4">
    <source>
        <dbReference type="ARBA" id="ARBA00022692"/>
    </source>
</evidence>
<dbReference type="SUPFAM" id="SSF63380">
    <property type="entry name" value="Riboflavin synthase domain-like"/>
    <property type="match status" value="1"/>
</dbReference>
<feature type="transmembrane region" description="Helical" evidence="14">
    <location>
        <begin position="70"/>
        <end position="92"/>
    </location>
</feature>
<keyword evidence="7" id="KW-0274">FAD</keyword>
<feature type="region of interest" description="Disordered" evidence="13">
    <location>
        <begin position="1"/>
        <end position="33"/>
    </location>
</feature>
<dbReference type="Pfam" id="PF01794">
    <property type="entry name" value="Ferric_reduct"/>
    <property type="match status" value="1"/>
</dbReference>
<keyword evidence="12 14" id="KW-0472">Membrane</keyword>
<evidence type="ECO:0000259" key="15">
    <source>
        <dbReference type="PROSITE" id="PS51384"/>
    </source>
</evidence>
<dbReference type="PRINTS" id="PR00410">
    <property type="entry name" value="PHEHYDRXLASE"/>
</dbReference>
<dbReference type="InterPro" id="IPR050415">
    <property type="entry name" value="MRET"/>
</dbReference>
<evidence type="ECO:0000256" key="14">
    <source>
        <dbReference type="SAM" id="Phobius"/>
    </source>
</evidence>
<keyword evidence="5" id="KW-0001">2Fe-2S</keyword>
<proteinExistence type="predicted"/>
<dbReference type="InterPro" id="IPR017938">
    <property type="entry name" value="Riboflavin_synthase-like_b-brl"/>
</dbReference>
<feature type="transmembrane region" description="Helical" evidence="14">
    <location>
        <begin position="192"/>
        <end position="209"/>
    </location>
</feature>
<evidence type="ECO:0000256" key="13">
    <source>
        <dbReference type="SAM" id="MobiDB-lite"/>
    </source>
</evidence>
<dbReference type="InterPro" id="IPR039261">
    <property type="entry name" value="FNR_nucleotide-bd"/>
</dbReference>
<dbReference type="PANTHER" id="PTHR47354:SF8">
    <property type="entry name" value="1,2-PHENYLACETYL-COA EPOXIDASE, SUBUNIT E"/>
    <property type="match status" value="1"/>
</dbReference>
<dbReference type="Pfam" id="PF08022">
    <property type="entry name" value="FAD_binding_8"/>
    <property type="match status" value="1"/>
</dbReference>
<feature type="transmembrane region" description="Helical" evidence="14">
    <location>
        <begin position="150"/>
        <end position="172"/>
    </location>
</feature>